<keyword evidence="2" id="KW-1185">Reference proteome</keyword>
<accession>A0A1H9W882</accession>
<name>A0A1H9W882_9CORY</name>
<dbReference type="EMBL" id="FOGQ01000017">
    <property type="protein sequence ID" value="SES29663.1"/>
    <property type="molecule type" value="Genomic_DNA"/>
</dbReference>
<dbReference type="STRING" id="1121357.SAMN05661109_02575"/>
<evidence type="ECO:0000313" key="1">
    <source>
        <dbReference type="EMBL" id="SES29663.1"/>
    </source>
</evidence>
<organism evidence="1 2">
    <name type="scientific">Corynebacterium cystitidis DSM 20524</name>
    <dbReference type="NCBI Taxonomy" id="1121357"/>
    <lineage>
        <taxon>Bacteria</taxon>
        <taxon>Bacillati</taxon>
        <taxon>Actinomycetota</taxon>
        <taxon>Actinomycetes</taxon>
        <taxon>Mycobacteriales</taxon>
        <taxon>Corynebacteriaceae</taxon>
        <taxon>Corynebacterium</taxon>
    </lineage>
</organism>
<dbReference type="Proteomes" id="UP000198929">
    <property type="component" value="Unassembled WGS sequence"/>
</dbReference>
<reference evidence="2" key="1">
    <citation type="submission" date="2016-10" db="EMBL/GenBank/DDBJ databases">
        <authorList>
            <person name="Varghese N."/>
            <person name="Submissions S."/>
        </authorList>
    </citation>
    <scope>NUCLEOTIDE SEQUENCE [LARGE SCALE GENOMIC DNA]</scope>
    <source>
        <strain evidence="2">DSM 20524</strain>
    </source>
</reference>
<sequence length="54" mass="5851">MFHVDGLSEFVEVRVWGRGISGSSAWISGRGFVGADTNHPQGIFRECIVSIDGL</sequence>
<dbReference type="AlphaFoldDB" id="A0A1H9W882"/>
<protein>
    <submittedName>
        <fullName evidence="1">Uncharacterized protein</fullName>
    </submittedName>
</protein>
<dbReference type="RefSeq" id="WP_157728347.1">
    <property type="nucleotide sequence ID" value="NZ_CP047199.1"/>
</dbReference>
<gene>
    <name evidence="1" type="ORF">SAMN05661109_02575</name>
</gene>
<proteinExistence type="predicted"/>
<evidence type="ECO:0000313" key="2">
    <source>
        <dbReference type="Proteomes" id="UP000198929"/>
    </source>
</evidence>